<feature type="transmembrane region" description="Helical" evidence="4">
    <location>
        <begin position="394"/>
        <end position="413"/>
    </location>
</feature>
<feature type="transmembrane region" description="Helical" evidence="4">
    <location>
        <begin position="110"/>
        <end position="131"/>
    </location>
</feature>
<feature type="transmembrane region" description="Helical" evidence="4">
    <location>
        <begin position="365"/>
        <end position="388"/>
    </location>
</feature>
<dbReference type="PROSITE" id="PS50850">
    <property type="entry name" value="MFS"/>
    <property type="match status" value="1"/>
</dbReference>
<evidence type="ECO:0000313" key="6">
    <source>
        <dbReference type="EMBL" id="MFC3172803.1"/>
    </source>
</evidence>
<feature type="transmembrane region" description="Helical" evidence="4">
    <location>
        <begin position="276"/>
        <end position="297"/>
    </location>
</feature>
<dbReference type="Gene3D" id="1.20.1250.20">
    <property type="entry name" value="MFS general substrate transporter like domains"/>
    <property type="match status" value="2"/>
</dbReference>
<feature type="transmembrane region" description="Helical" evidence="4">
    <location>
        <begin position="53"/>
        <end position="72"/>
    </location>
</feature>
<evidence type="ECO:0000256" key="4">
    <source>
        <dbReference type="SAM" id="Phobius"/>
    </source>
</evidence>
<feature type="transmembrane region" description="Helical" evidence="4">
    <location>
        <begin position="173"/>
        <end position="195"/>
    </location>
</feature>
<dbReference type="Pfam" id="PF07690">
    <property type="entry name" value="MFS_1"/>
    <property type="match status" value="1"/>
</dbReference>
<sequence length="439" mass="45073">MQQAGSARAAEWRAHWPLVLAAFAGVSLPSIAVNSMGLFIAPIQAEFGWNRTLAAAGITVVGLLVVPFSPLVGALVDRWGSRRIALPGVVLTGTSLALLGTAHGSSGEWFLLWSLVGLANLLISPTVWMAAIAGTFTAARGSALALSLAGSSFTSAVAPPVAHYLIAAHGWRMAYLLLGLVWALPVLVLVALLFFDAHDRTRKARAAAARGATPATATPAAQLAAPLDGLSIPQAVRSLPLWRIGLATLITMTLSTAMLVHKVPILTEVGVDRATAAWLAGLGGLAAIAGKLVTGWLTDRFDAGLVGGITLATSALAFVFLLEQFRTPALIVGSMVIIGYGGGTKLQICAHLTGVYGGLRNYGKIFGVMAGLVSLAAGVGPVLSGLAYDLAGSYSPVIVAGTIGNAISALLLIRLGTPPRWRKPLAQAEEPGFSGPVPA</sequence>
<organism evidence="6 7">
    <name type="scientific">Novosphingobium bradum</name>
    <dbReference type="NCBI Taxonomy" id="1737444"/>
    <lineage>
        <taxon>Bacteria</taxon>
        <taxon>Pseudomonadati</taxon>
        <taxon>Pseudomonadota</taxon>
        <taxon>Alphaproteobacteria</taxon>
        <taxon>Sphingomonadales</taxon>
        <taxon>Sphingomonadaceae</taxon>
        <taxon>Novosphingobium</taxon>
    </lineage>
</organism>
<keyword evidence="7" id="KW-1185">Reference proteome</keyword>
<evidence type="ECO:0000256" key="1">
    <source>
        <dbReference type="ARBA" id="ARBA00022692"/>
    </source>
</evidence>
<dbReference type="PANTHER" id="PTHR11360:SF290">
    <property type="entry name" value="MONOCARBOXYLATE MFS PERMEASE"/>
    <property type="match status" value="1"/>
</dbReference>
<protein>
    <submittedName>
        <fullName evidence="6">MFS transporter</fullName>
    </submittedName>
</protein>
<evidence type="ECO:0000313" key="7">
    <source>
        <dbReference type="Proteomes" id="UP001595604"/>
    </source>
</evidence>
<reference evidence="7" key="1">
    <citation type="journal article" date="2019" name="Int. J. Syst. Evol. Microbiol.">
        <title>The Global Catalogue of Microorganisms (GCM) 10K type strain sequencing project: providing services to taxonomists for standard genome sequencing and annotation.</title>
        <authorList>
            <consortium name="The Broad Institute Genomics Platform"/>
            <consortium name="The Broad Institute Genome Sequencing Center for Infectious Disease"/>
            <person name="Wu L."/>
            <person name="Ma J."/>
        </authorList>
    </citation>
    <scope>NUCLEOTIDE SEQUENCE [LARGE SCALE GENOMIC DNA]</scope>
    <source>
        <strain evidence="7">KCTC 42984</strain>
    </source>
</reference>
<proteinExistence type="predicted"/>
<accession>A0ABV7IJE6</accession>
<dbReference type="InterPro" id="IPR011701">
    <property type="entry name" value="MFS"/>
</dbReference>
<keyword evidence="1 4" id="KW-0812">Transmembrane</keyword>
<dbReference type="PANTHER" id="PTHR11360">
    <property type="entry name" value="MONOCARBOXYLATE TRANSPORTER"/>
    <property type="match status" value="1"/>
</dbReference>
<feature type="transmembrane region" description="Helical" evidence="4">
    <location>
        <begin position="143"/>
        <end position="167"/>
    </location>
</feature>
<dbReference type="InterPro" id="IPR050327">
    <property type="entry name" value="Proton-linked_MCT"/>
</dbReference>
<feature type="transmembrane region" description="Helical" evidence="4">
    <location>
        <begin position="18"/>
        <end position="41"/>
    </location>
</feature>
<feature type="transmembrane region" description="Helical" evidence="4">
    <location>
        <begin position="84"/>
        <end position="104"/>
    </location>
</feature>
<dbReference type="EMBL" id="JBHRTQ010000001">
    <property type="protein sequence ID" value="MFC3172803.1"/>
    <property type="molecule type" value="Genomic_DNA"/>
</dbReference>
<name>A0ABV7IJE6_9SPHN</name>
<evidence type="ECO:0000256" key="2">
    <source>
        <dbReference type="ARBA" id="ARBA00022989"/>
    </source>
</evidence>
<gene>
    <name evidence="6" type="ORF">ACFOD9_00910</name>
</gene>
<dbReference type="InterPro" id="IPR020846">
    <property type="entry name" value="MFS_dom"/>
</dbReference>
<feature type="transmembrane region" description="Helical" evidence="4">
    <location>
        <begin position="241"/>
        <end position="261"/>
    </location>
</feature>
<evidence type="ECO:0000256" key="3">
    <source>
        <dbReference type="ARBA" id="ARBA00023136"/>
    </source>
</evidence>
<keyword evidence="2 4" id="KW-1133">Transmembrane helix</keyword>
<dbReference type="SUPFAM" id="SSF103473">
    <property type="entry name" value="MFS general substrate transporter"/>
    <property type="match status" value="1"/>
</dbReference>
<comment type="caution">
    <text evidence="6">The sequence shown here is derived from an EMBL/GenBank/DDBJ whole genome shotgun (WGS) entry which is preliminary data.</text>
</comment>
<keyword evidence="3 4" id="KW-0472">Membrane</keyword>
<feature type="transmembrane region" description="Helical" evidence="4">
    <location>
        <begin position="304"/>
        <end position="322"/>
    </location>
</feature>
<dbReference type="Proteomes" id="UP001595604">
    <property type="component" value="Unassembled WGS sequence"/>
</dbReference>
<feature type="transmembrane region" description="Helical" evidence="4">
    <location>
        <begin position="328"/>
        <end position="353"/>
    </location>
</feature>
<evidence type="ECO:0000259" key="5">
    <source>
        <dbReference type="PROSITE" id="PS50850"/>
    </source>
</evidence>
<feature type="domain" description="Major facilitator superfamily (MFS) profile" evidence="5">
    <location>
        <begin position="18"/>
        <end position="420"/>
    </location>
</feature>
<dbReference type="InterPro" id="IPR036259">
    <property type="entry name" value="MFS_trans_sf"/>
</dbReference>
<dbReference type="RefSeq" id="WP_379508200.1">
    <property type="nucleotide sequence ID" value="NZ_JBHRTQ010000001.1"/>
</dbReference>